<feature type="region of interest" description="Disordered" evidence="1">
    <location>
        <begin position="257"/>
        <end position="283"/>
    </location>
</feature>
<evidence type="ECO:0000313" key="3">
    <source>
        <dbReference type="EMBL" id="MCO6044837.1"/>
    </source>
</evidence>
<dbReference type="EMBL" id="JAMXLR010000043">
    <property type="protein sequence ID" value="MCO6044837.1"/>
    <property type="molecule type" value="Genomic_DNA"/>
</dbReference>
<evidence type="ECO:0000256" key="2">
    <source>
        <dbReference type="SAM" id="SignalP"/>
    </source>
</evidence>
<protein>
    <submittedName>
        <fullName evidence="3">DUF3472 domain-containing protein</fullName>
    </submittedName>
</protein>
<dbReference type="RefSeq" id="WP_252852951.1">
    <property type="nucleotide sequence ID" value="NZ_JAMXLR010000043.1"/>
</dbReference>
<feature type="chain" id="PRO_5040969542" evidence="2">
    <location>
        <begin position="22"/>
        <end position="283"/>
    </location>
</feature>
<feature type="signal peptide" evidence="2">
    <location>
        <begin position="1"/>
        <end position="21"/>
    </location>
</feature>
<keyword evidence="4" id="KW-1185">Reference proteome</keyword>
<evidence type="ECO:0000313" key="4">
    <source>
        <dbReference type="Proteomes" id="UP001155241"/>
    </source>
</evidence>
<dbReference type="InterPro" id="IPR021862">
    <property type="entry name" value="DUF3472"/>
</dbReference>
<reference evidence="3" key="1">
    <citation type="submission" date="2022-06" db="EMBL/GenBank/DDBJ databases">
        <title>Aeoliella straminimaris, a novel planctomycete from sediments.</title>
        <authorList>
            <person name="Vitorino I.R."/>
            <person name="Lage O.M."/>
        </authorList>
    </citation>
    <scope>NUCLEOTIDE SEQUENCE</scope>
    <source>
        <strain evidence="3">ICT_H6.2</strain>
    </source>
</reference>
<sequence>MKLHCIAVMVLLSFAAGVAGASERLTGIACRSVHLQYPGPESVLFYNEMTVKKSAPGSYFMACGFGGGYFGIQQLADDRKLVLFSVWEPGNQNDPNVTPEDRRVKELGHGEGVRVKRFGGEGTGGQSFYDFDWKLGTTYRFVVTARVDEGRTIYTGYFHIPEQERWQQMAVFSTPTNGRLLRGYNSFVEDFRRNRDSTTHTRKAAYGNGWVQTAEGDWHPLATAKFTADSNRSTNIDAGLADGRYFLATGGDISNEGVPLWKNVDAPESEAKPPQNLPKQAAE</sequence>
<dbReference type="Pfam" id="PF11958">
    <property type="entry name" value="DUF3472"/>
    <property type="match status" value="1"/>
</dbReference>
<organism evidence="3 4">
    <name type="scientific">Aeoliella straminimaris</name>
    <dbReference type="NCBI Taxonomy" id="2954799"/>
    <lineage>
        <taxon>Bacteria</taxon>
        <taxon>Pseudomonadati</taxon>
        <taxon>Planctomycetota</taxon>
        <taxon>Planctomycetia</taxon>
        <taxon>Pirellulales</taxon>
        <taxon>Lacipirellulaceae</taxon>
        <taxon>Aeoliella</taxon>
    </lineage>
</organism>
<dbReference type="AlphaFoldDB" id="A0A9X2F9F4"/>
<gene>
    <name evidence="3" type="ORF">NG895_13070</name>
</gene>
<keyword evidence="2" id="KW-0732">Signal</keyword>
<evidence type="ECO:0000256" key="1">
    <source>
        <dbReference type="SAM" id="MobiDB-lite"/>
    </source>
</evidence>
<name>A0A9X2F9F4_9BACT</name>
<accession>A0A9X2F9F4</accession>
<proteinExistence type="predicted"/>
<dbReference type="Proteomes" id="UP001155241">
    <property type="component" value="Unassembled WGS sequence"/>
</dbReference>
<comment type="caution">
    <text evidence="3">The sequence shown here is derived from an EMBL/GenBank/DDBJ whole genome shotgun (WGS) entry which is preliminary data.</text>
</comment>